<evidence type="ECO:0000256" key="6">
    <source>
        <dbReference type="ARBA" id="ARBA00069940"/>
    </source>
</evidence>
<dbReference type="Pfam" id="PF01370">
    <property type="entry name" value="Epimerase"/>
    <property type="match status" value="1"/>
</dbReference>
<dbReference type="InterPro" id="IPR051225">
    <property type="entry name" value="NAD(P)_epim/dehydratase"/>
</dbReference>
<evidence type="ECO:0000256" key="7">
    <source>
        <dbReference type="SAM" id="MobiDB-lite"/>
    </source>
</evidence>
<dbReference type="EC" id="1.1.1.103" evidence="5"/>
<feature type="compositionally biased region" description="Basic and acidic residues" evidence="7">
    <location>
        <begin position="378"/>
        <end position="389"/>
    </location>
</feature>
<dbReference type="InterPro" id="IPR001509">
    <property type="entry name" value="Epimerase_deHydtase"/>
</dbReference>
<feature type="domain" description="NAD-dependent epimerase/dehydratase" evidence="8">
    <location>
        <begin position="52"/>
        <end position="284"/>
    </location>
</feature>
<evidence type="ECO:0000256" key="3">
    <source>
        <dbReference type="ARBA" id="ARBA00059023"/>
    </source>
</evidence>
<dbReference type="OrthoDB" id="10058185at2759"/>
<proteinExistence type="inferred from homology"/>
<dbReference type="AlphaFoldDB" id="A0A7R9GGQ7"/>
<evidence type="ECO:0000313" key="9">
    <source>
        <dbReference type="EMBL" id="CAD7281826.1"/>
    </source>
</evidence>
<accession>A0A7R9GGQ7</accession>
<dbReference type="EMBL" id="OA885255">
    <property type="protein sequence ID" value="CAD7281826.1"/>
    <property type="molecule type" value="Genomic_DNA"/>
</dbReference>
<dbReference type="PANTHER" id="PTHR42687:SF1">
    <property type="entry name" value="L-THREONINE 3-DEHYDROGENASE, MITOCHONDRIAL"/>
    <property type="match status" value="1"/>
</dbReference>
<dbReference type="InterPro" id="IPR036291">
    <property type="entry name" value="NAD(P)-bd_dom_sf"/>
</dbReference>
<comment type="pathway">
    <text evidence="4">Amino-acid degradation; L-threonine degradation via oxydo-reductase pathway; glycine from L-threonine: step 1/2.</text>
</comment>
<evidence type="ECO:0000256" key="1">
    <source>
        <dbReference type="ARBA" id="ARBA00007637"/>
    </source>
</evidence>
<dbReference type="EMBL" id="CAJPEX010003218">
    <property type="protein sequence ID" value="CAG0921978.1"/>
    <property type="molecule type" value="Genomic_DNA"/>
</dbReference>
<dbReference type="Proteomes" id="UP000678499">
    <property type="component" value="Unassembled WGS sequence"/>
</dbReference>
<evidence type="ECO:0000256" key="4">
    <source>
        <dbReference type="ARBA" id="ARBA00060557"/>
    </source>
</evidence>
<evidence type="ECO:0000259" key="8">
    <source>
        <dbReference type="Pfam" id="PF01370"/>
    </source>
</evidence>
<dbReference type="FunFam" id="3.40.50.720:FF:000077">
    <property type="entry name" value="L-threonine 3-dehydrogenase, mitochondrial"/>
    <property type="match status" value="1"/>
</dbReference>
<organism evidence="9">
    <name type="scientific">Notodromas monacha</name>
    <dbReference type="NCBI Taxonomy" id="399045"/>
    <lineage>
        <taxon>Eukaryota</taxon>
        <taxon>Metazoa</taxon>
        <taxon>Ecdysozoa</taxon>
        <taxon>Arthropoda</taxon>
        <taxon>Crustacea</taxon>
        <taxon>Oligostraca</taxon>
        <taxon>Ostracoda</taxon>
        <taxon>Podocopa</taxon>
        <taxon>Podocopida</taxon>
        <taxon>Cypridocopina</taxon>
        <taxon>Cypridoidea</taxon>
        <taxon>Cyprididae</taxon>
        <taxon>Notodromas</taxon>
    </lineage>
</organism>
<evidence type="ECO:0000313" key="10">
    <source>
        <dbReference type="Proteomes" id="UP000678499"/>
    </source>
</evidence>
<dbReference type="PANTHER" id="PTHR42687">
    <property type="entry name" value="L-THREONINE 3-DEHYDROGENASE"/>
    <property type="match status" value="1"/>
</dbReference>
<sequence length="397" mass="45412">MQHVLRFLGHDHLLAKRISGKRYQQTLGVHRRFLSLYYFASYEIVANVYFPGALGQLGRGLAKILRAKFGSDNVIMSDIVKPDLDIMRSGPYLYADILDREGLHNIVVTHRIDWLIHFSALLSAIGEQNLRLAMKVNIEGVHNILEVSRTHKLRVFIPSTIGAFGPTTPLENVQDFTIQRPRTIYGVAKVHTELLGEYYHERYGLDFRCLRFPGVISYETAPGGGTTDYAVQIFHDALKTGNHDCYLKPDTMLPMMYIDDCLRSLTEMMETDEANLRQRTYNVAAMSFTPHQLANMVRKFVPQLRITYNPDSRQQIADGWPKMFDDSNARRDWGWSHDYDLEKMCSTVIDGIRRLQQESTSALPIDYDVEVKQALDLHRSSGEPGEQKEIIQQAGQS</sequence>
<protein>
    <recommendedName>
        <fullName evidence="6">L-threonine 3-dehydrogenase, mitochondrial</fullName>
        <ecNumber evidence="5">1.1.1.103</ecNumber>
    </recommendedName>
</protein>
<reference evidence="9" key="1">
    <citation type="submission" date="2020-11" db="EMBL/GenBank/DDBJ databases">
        <authorList>
            <person name="Tran Van P."/>
        </authorList>
    </citation>
    <scope>NUCLEOTIDE SEQUENCE</scope>
</reference>
<dbReference type="Gene3D" id="3.40.50.720">
    <property type="entry name" value="NAD(P)-binding Rossmann-like Domain"/>
    <property type="match status" value="1"/>
</dbReference>
<keyword evidence="10" id="KW-1185">Reference proteome</keyword>
<dbReference type="CDD" id="cd05272">
    <property type="entry name" value="TDH_SDR_e"/>
    <property type="match status" value="1"/>
</dbReference>
<name>A0A7R9GGQ7_9CRUS</name>
<dbReference type="GO" id="GO:0008743">
    <property type="term" value="F:L-threonine 3-dehydrogenase activity"/>
    <property type="evidence" value="ECO:0007669"/>
    <property type="project" value="UniProtKB-EC"/>
</dbReference>
<dbReference type="GO" id="GO:0006567">
    <property type="term" value="P:L-threonine catabolic process"/>
    <property type="evidence" value="ECO:0007669"/>
    <property type="project" value="TreeGrafter"/>
</dbReference>
<dbReference type="SUPFAM" id="SSF51735">
    <property type="entry name" value="NAD(P)-binding Rossmann-fold domains"/>
    <property type="match status" value="1"/>
</dbReference>
<evidence type="ECO:0000256" key="5">
    <source>
        <dbReference type="ARBA" id="ARBA00066604"/>
    </source>
</evidence>
<gene>
    <name evidence="9" type="ORF">NMOB1V02_LOCUS9462</name>
</gene>
<evidence type="ECO:0000256" key="2">
    <source>
        <dbReference type="ARBA" id="ARBA00050613"/>
    </source>
</evidence>
<comment type="similarity">
    <text evidence="1">Belongs to the NAD(P)-dependent epimerase/dehydratase family.</text>
</comment>
<feature type="region of interest" description="Disordered" evidence="7">
    <location>
        <begin position="378"/>
        <end position="397"/>
    </location>
</feature>
<comment type="catalytic activity">
    <reaction evidence="2">
        <text>L-threonine + NAD(+) = (2S)-2-amino-3-oxobutanoate + NADH + H(+)</text>
        <dbReference type="Rhea" id="RHEA:13161"/>
        <dbReference type="ChEBI" id="CHEBI:15378"/>
        <dbReference type="ChEBI" id="CHEBI:57540"/>
        <dbReference type="ChEBI" id="CHEBI:57926"/>
        <dbReference type="ChEBI" id="CHEBI:57945"/>
        <dbReference type="ChEBI" id="CHEBI:78948"/>
        <dbReference type="EC" id="1.1.1.103"/>
    </reaction>
</comment>
<comment type="function">
    <text evidence="3">Catalyzes the NAD(+)-dependent oxidation of L-threonine to 2-amino-3-ketobutyrate, mediating L-threonine catabolism.</text>
</comment>